<dbReference type="InterPro" id="IPR036236">
    <property type="entry name" value="Znf_C2H2_sf"/>
</dbReference>
<sequence>MLDHRTYQSCFTAQNSALSHSPQHNSWWHHADRWPVETAGGLSKQDAWDRSADQPWMQLDSDTKLSPTLVSRQLFTPNIEPTTFDDGTHCSWKSAQDIQSVEEVHCPNWTTVAQEKQDLSTSRIANTYEVCEGGFEGAGLHESKTTEALHRLSSQMSNSTKASSTQLSFSMSDIAEQLLSSFSPTAQEPVVFDLPSTDLKTSGDTVLSVILGPECDVMEGNTSESVQTGQSELATSCFVSSTENDSSILHLGTTNFSDFSLYSQPSLPVNICWNVSSSQSIQNDQQAYVRLTPEDSIEELLSTDKPYTKQHNPDAPVWLSTGSFGPCNENINVLPLTDKCPIHTLDNLHATSSLAPYLSSTQVVDLKCQSDTSWSRGGYPLTVSTPCPAECYSSATRTELPWQDYHTSTYYNSLNPRFQRFNHKSICGESTESRNEQCTQVHRDKNVFFEGQFTTGASRFNHLLGSPDEQQKSDPSSVYINQTLPNPTSYFSDECRPTMSLHTVMCVSQAEFKDNDYQAICDGYRLARVHRKTYLNRNKKGMKESSTHKSMANQSNGTNNNNNMIHRCTYSGCQKSYSKSSHLKAHIRTHTGEKPYVCNYADCNWRFARSDELTRHMRKHTGVRPFHCPQCYRAFARSDHLALHARKH</sequence>
<reference evidence="7 8" key="1">
    <citation type="submission" date="2019-07" db="EMBL/GenBank/DDBJ databases">
        <title>Annotation for the trematode Paragonimus westermani.</title>
        <authorList>
            <person name="Choi Y.-J."/>
        </authorList>
    </citation>
    <scope>NUCLEOTIDE SEQUENCE [LARGE SCALE GENOMIC DNA]</scope>
    <source>
        <strain evidence="7">180907_Pwestermani</strain>
    </source>
</reference>
<evidence type="ECO:0000313" key="8">
    <source>
        <dbReference type="Proteomes" id="UP000699462"/>
    </source>
</evidence>
<dbReference type="EMBL" id="JTDF01000996">
    <property type="protein sequence ID" value="KAF8570651.1"/>
    <property type="molecule type" value="Genomic_DNA"/>
</dbReference>
<dbReference type="FunFam" id="3.30.160.60:FF:000007">
    <property type="entry name" value="Basic krueppel-like factor 3"/>
    <property type="match status" value="1"/>
</dbReference>
<feature type="region of interest" description="Disordered" evidence="5">
    <location>
        <begin position="539"/>
        <end position="562"/>
    </location>
</feature>
<keyword evidence="1" id="KW-0479">Metal-binding</keyword>
<dbReference type="PANTHER" id="PTHR23235:SF120">
    <property type="entry name" value="KRUPPEL-LIKE FACTOR 15"/>
    <property type="match status" value="1"/>
</dbReference>
<dbReference type="AlphaFoldDB" id="A0A8T0DVK5"/>
<feature type="domain" description="C2H2-type" evidence="6">
    <location>
        <begin position="626"/>
        <end position="648"/>
    </location>
</feature>
<keyword evidence="2 4" id="KW-0863">Zinc-finger</keyword>
<keyword evidence="8" id="KW-1185">Reference proteome</keyword>
<name>A0A8T0DVK5_9TREM</name>
<organism evidence="7 8">
    <name type="scientific">Paragonimus westermani</name>
    <dbReference type="NCBI Taxonomy" id="34504"/>
    <lineage>
        <taxon>Eukaryota</taxon>
        <taxon>Metazoa</taxon>
        <taxon>Spiralia</taxon>
        <taxon>Lophotrochozoa</taxon>
        <taxon>Platyhelminthes</taxon>
        <taxon>Trematoda</taxon>
        <taxon>Digenea</taxon>
        <taxon>Plagiorchiida</taxon>
        <taxon>Troglotremata</taxon>
        <taxon>Troglotrematidae</taxon>
        <taxon>Paragonimus</taxon>
    </lineage>
</organism>
<dbReference type="InterPro" id="IPR013087">
    <property type="entry name" value="Znf_C2H2_type"/>
</dbReference>
<dbReference type="SUPFAM" id="SSF57667">
    <property type="entry name" value="beta-beta-alpha zinc fingers"/>
    <property type="match status" value="2"/>
</dbReference>
<dbReference type="Gene3D" id="3.30.160.60">
    <property type="entry name" value="Classic Zinc Finger"/>
    <property type="match status" value="3"/>
</dbReference>
<comment type="caution">
    <text evidence="7">The sequence shown here is derived from an EMBL/GenBank/DDBJ whole genome shotgun (WGS) entry which is preliminary data.</text>
</comment>
<dbReference type="GO" id="GO:0000978">
    <property type="term" value="F:RNA polymerase II cis-regulatory region sequence-specific DNA binding"/>
    <property type="evidence" value="ECO:0007669"/>
    <property type="project" value="TreeGrafter"/>
</dbReference>
<dbReference type="SMART" id="SM00355">
    <property type="entry name" value="ZnF_C2H2"/>
    <property type="match status" value="3"/>
</dbReference>
<feature type="domain" description="C2H2-type" evidence="6">
    <location>
        <begin position="566"/>
        <end position="595"/>
    </location>
</feature>
<dbReference type="PANTHER" id="PTHR23235">
    <property type="entry name" value="KRUEPPEL-LIKE TRANSCRIPTION FACTOR"/>
    <property type="match status" value="1"/>
</dbReference>
<gene>
    <name evidence="7" type="ORF">P879_01090</name>
</gene>
<dbReference type="Proteomes" id="UP000699462">
    <property type="component" value="Unassembled WGS sequence"/>
</dbReference>
<evidence type="ECO:0000259" key="6">
    <source>
        <dbReference type="PROSITE" id="PS50157"/>
    </source>
</evidence>
<evidence type="ECO:0000256" key="4">
    <source>
        <dbReference type="PROSITE-ProRule" id="PRU00042"/>
    </source>
</evidence>
<accession>A0A8T0DVK5</accession>
<evidence type="ECO:0000256" key="3">
    <source>
        <dbReference type="ARBA" id="ARBA00022833"/>
    </source>
</evidence>
<feature type="compositionally biased region" description="Low complexity" evidence="5">
    <location>
        <begin position="553"/>
        <end position="562"/>
    </location>
</feature>
<dbReference type="PROSITE" id="PS50157">
    <property type="entry name" value="ZINC_FINGER_C2H2_2"/>
    <property type="match status" value="3"/>
</dbReference>
<evidence type="ECO:0000256" key="5">
    <source>
        <dbReference type="SAM" id="MobiDB-lite"/>
    </source>
</evidence>
<dbReference type="GO" id="GO:0008270">
    <property type="term" value="F:zinc ion binding"/>
    <property type="evidence" value="ECO:0007669"/>
    <property type="project" value="UniProtKB-KW"/>
</dbReference>
<dbReference type="PROSITE" id="PS00028">
    <property type="entry name" value="ZINC_FINGER_C2H2_1"/>
    <property type="match status" value="3"/>
</dbReference>
<keyword evidence="3" id="KW-0862">Zinc</keyword>
<proteinExistence type="predicted"/>
<dbReference type="Pfam" id="PF00096">
    <property type="entry name" value="zf-C2H2"/>
    <property type="match status" value="3"/>
</dbReference>
<evidence type="ECO:0000256" key="2">
    <source>
        <dbReference type="ARBA" id="ARBA00022771"/>
    </source>
</evidence>
<evidence type="ECO:0000313" key="7">
    <source>
        <dbReference type="EMBL" id="KAF8570651.1"/>
    </source>
</evidence>
<protein>
    <recommendedName>
        <fullName evidence="6">C2H2-type domain-containing protein</fullName>
    </recommendedName>
</protein>
<dbReference type="OrthoDB" id="4748970at2759"/>
<feature type="domain" description="C2H2-type" evidence="6">
    <location>
        <begin position="596"/>
        <end position="625"/>
    </location>
</feature>
<dbReference type="GO" id="GO:0000981">
    <property type="term" value="F:DNA-binding transcription factor activity, RNA polymerase II-specific"/>
    <property type="evidence" value="ECO:0007669"/>
    <property type="project" value="TreeGrafter"/>
</dbReference>
<evidence type="ECO:0000256" key="1">
    <source>
        <dbReference type="ARBA" id="ARBA00022723"/>
    </source>
</evidence>